<proteinExistence type="predicted"/>
<keyword evidence="1" id="KW-1133">Transmembrane helix</keyword>
<evidence type="ECO:0000313" key="3">
    <source>
        <dbReference type="Proteomes" id="UP000198977"/>
    </source>
</evidence>
<evidence type="ECO:0000256" key="1">
    <source>
        <dbReference type="SAM" id="Phobius"/>
    </source>
</evidence>
<feature type="transmembrane region" description="Helical" evidence="1">
    <location>
        <begin position="67"/>
        <end position="86"/>
    </location>
</feature>
<keyword evidence="3" id="KW-1185">Reference proteome</keyword>
<dbReference type="RefSeq" id="WP_093925643.1">
    <property type="nucleotide sequence ID" value="NZ_FOMW01000051.1"/>
</dbReference>
<dbReference type="Proteomes" id="UP000198977">
    <property type="component" value="Unassembled WGS sequence"/>
</dbReference>
<keyword evidence="1" id="KW-0472">Membrane</keyword>
<accession>A0A1I2HGQ1</accession>
<organism evidence="2 3">
    <name type="scientific">Sulfitobacter brevis</name>
    <dbReference type="NCBI Taxonomy" id="74348"/>
    <lineage>
        <taxon>Bacteria</taxon>
        <taxon>Pseudomonadati</taxon>
        <taxon>Pseudomonadota</taxon>
        <taxon>Alphaproteobacteria</taxon>
        <taxon>Rhodobacterales</taxon>
        <taxon>Roseobacteraceae</taxon>
        <taxon>Sulfitobacter</taxon>
    </lineage>
</organism>
<evidence type="ECO:0000313" key="2">
    <source>
        <dbReference type="EMBL" id="SFF28593.1"/>
    </source>
</evidence>
<name>A0A1I2HGQ1_9RHOB</name>
<reference evidence="2 3" key="1">
    <citation type="submission" date="2016-10" db="EMBL/GenBank/DDBJ databases">
        <authorList>
            <person name="de Groot N.N."/>
        </authorList>
    </citation>
    <scope>NUCLEOTIDE SEQUENCE [LARGE SCALE GENOMIC DNA]</scope>
    <source>
        <strain evidence="2 3">DSM 11443</strain>
    </source>
</reference>
<protein>
    <submittedName>
        <fullName evidence="2">Uncharacterized protein</fullName>
    </submittedName>
</protein>
<dbReference type="EMBL" id="FOMW01000051">
    <property type="protein sequence ID" value="SFF28593.1"/>
    <property type="molecule type" value="Genomic_DNA"/>
</dbReference>
<feature type="transmembrane region" description="Helical" evidence="1">
    <location>
        <begin position="92"/>
        <end position="109"/>
    </location>
</feature>
<gene>
    <name evidence="2" type="ORF">SAMN04488523_1511</name>
</gene>
<keyword evidence="1" id="KW-0812">Transmembrane</keyword>
<dbReference type="AlphaFoldDB" id="A0A1I2HGQ1"/>
<dbReference type="STRING" id="74348.SAMN04488523_1511"/>
<sequence length="267" mass="30939">MKRIFEKDSPHNVDVFECKAKIAVKFPMKPRVRFYGDAPHYFNSVGVALDREGIDTFLKHRSKPHRFFLLFALLAISAHVVFSLYLYPIMDWFLFFLYLVASAIPYLHVSENSHKIRNYLDELQGRRNRKIFEKYGTSEYQILVEFDKIAKTVHPSLDKELFSPEGYDMVRFRPIETEPTIDDCKPFPIDENSIFVYDATRTGGIEYRYGLRQSKFGFSLSSPTSGKSSYSHSQSETASLVAILNEIITLVRDGTIETEDQPFNPMD</sequence>